<feature type="chain" id="PRO_5045398087" description="Apple domain-containing protein" evidence="1">
    <location>
        <begin position="21"/>
        <end position="158"/>
    </location>
</feature>
<proteinExistence type="predicted"/>
<evidence type="ECO:0000313" key="3">
    <source>
        <dbReference type="EMBL" id="KAK7402897.1"/>
    </source>
</evidence>
<reference evidence="3 4" key="1">
    <citation type="journal article" date="2025" name="Microbiol. Resour. Announc.">
        <title>Draft genome sequences for Neonectria magnoliae and Neonectria punicea, canker pathogens of Liriodendron tulipifera and Acer saccharum in West Virginia.</title>
        <authorList>
            <person name="Petronek H.M."/>
            <person name="Kasson M.T."/>
            <person name="Metheny A.M."/>
            <person name="Stauder C.M."/>
            <person name="Lovett B."/>
            <person name="Lynch S.C."/>
            <person name="Garnas J.R."/>
            <person name="Kasson L.R."/>
            <person name="Stajich J.E."/>
        </authorList>
    </citation>
    <scope>NUCLEOTIDE SEQUENCE [LARGE SCALE GENOMIC DNA]</scope>
    <source>
        <strain evidence="3 4">NRRL 64653</strain>
    </source>
</reference>
<evidence type="ECO:0000259" key="2">
    <source>
        <dbReference type="PROSITE" id="PS50948"/>
    </source>
</evidence>
<keyword evidence="1" id="KW-0732">Signal</keyword>
<evidence type="ECO:0000256" key="1">
    <source>
        <dbReference type="SAM" id="SignalP"/>
    </source>
</evidence>
<name>A0ABR1GLY7_9HYPO</name>
<feature type="signal peptide" evidence="1">
    <location>
        <begin position="1"/>
        <end position="20"/>
    </location>
</feature>
<dbReference type="PROSITE" id="PS50948">
    <property type="entry name" value="PAN"/>
    <property type="match status" value="1"/>
</dbReference>
<gene>
    <name evidence="3" type="ORF">QQX98_011347</name>
</gene>
<organism evidence="3 4">
    <name type="scientific">Neonectria punicea</name>
    <dbReference type="NCBI Taxonomy" id="979145"/>
    <lineage>
        <taxon>Eukaryota</taxon>
        <taxon>Fungi</taxon>
        <taxon>Dikarya</taxon>
        <taxon>Ascomycota</taxon>
        <taxon>Pezizomycotina</taxon>
        <taxon>Sordariomycetes</taxon>
        <taxon>Hypocreomycetidae</taxon>
        <taxon>Hypocreales</taxon>
        <taxon>Nectriaceae</taxon>
        <taxon>Neonectria</taxon>
    </lineage>
</organism>
<dbReference type="InterPro" id="IPR003609">
    <property type="entry name" value="Pan_app"/>
</dbReference>
<feature type="domain" description="Apple" evidence="2">
    <location>
        <begin position="66"/>
        <end position="142"/>
    </location>
</feature>
<dbReference type="EMBL" id="JAZAVJ010000275">
    <property type="protein sequence ID" value="KAK7402897.1"/>
    <property type="molecule type" value="Genomic_DNA"/>
</dbReference>
<protein>
    <recommendedName>
        <fullName evidence="2">Apple domain-containing protein</fullName>
    </recommendedName>
</protein>
<comment type="caution">
    <text evidence="3">The sequence shown here is derived from an EMBL/GenBank/DDBJ whole genome shotgun (WGS) entry which is preliminary data.</text>
</comment>
<sequence length="158" mass="16580">MFSSKSFFVLAALAATHVAAGPCAASTTTTETETSSTTASSTASTTSSPVRYVLKNPLPDDLGFTCGELYLANNFNYLVIRTAFVVSLDVCLDSCVTRDDCLSFGFKPRDVGDPICSLFGATPEELDLTLDSAGDETYVIDCFEVVGSGSPAVTTEVP</sequence>
<evidence type="ECO:0000313" key="4">
    <source>
        <dbReference type="Proteomes" id="UP001498476"/>
    </source>
</evidence>
<dbReference type="Proteomes" id="UP001498476">
    <property type="component" value="Unassembled WGS sequence"/>
</dbReference>
<keyword evidence="4" id="KW-1185">Reference proteome</keyword>
<accession>A0ABR1GLY7</accession>